<protein>
    <submittedName>
        <fullName evidence="2">Uncharacterized protein</fullName>
    </submittedName>
</protein>
<evidence type="ECO:0000313" key="2">
    <source>
        <dbReference type="EMBL" id="OBX37041.1"/>
    </source>
</evidence>
<dbReference type="Proteomes" id="UP000092504">
    <property type="component" value="Unassembled WGS sequence"/>
</dbReference>
<feature type="region of interest" description="Disordered" evidence="1">
    <location>
        <begin position="51"/>
        <end position="73"/>
    </location>
</feature>
<dbReference type="PANTHER" id="PTHR30087:SF1">
    <property type="entry name" value="HYPOTHETICAL CYTOSOLIC PROTEIN"/>
    <property type="match status" value="1"/>
</dbReference>
<dbReference type="Pfam" id="PF04463">
    <property type="entry name" value="2-thiour_desulf"/>
    <property type="match status" value="1"/>
</dbReference>
<organism evidence="2 3">
    <name type="scientific">Halomonas elongata</name>
    <dbReference type="NCBI Taxonomy" id="2746"/>
    <lineage>
        <taxon>Bacteria</taxon>
        <taxon>Pseudomonadati</taxon>
        <taxon>Pseudomonadota</taxon>
        <taxon>Gammaproteobacteria</taxon>
        <taxon>Oceanospirillales</taxon>
        <taxon>Halomonadaceae</taxon>
        <taxon>Halomonas</taxon>
    </lineage>
</organism>
<gene>
    <name evidence="2" type="ORF">A8U91_01389</name>
</gene>
<accession>A0A1B8P441</accession>
<evidence type="ECO:0000256" key="1">
    <source>
        <dbReference type="SAM" id="MobiDB-lite"/>
    </source>
</evidence>
<dbReference type="PANTHER" id="PTHR30087">
    <property type="entry name" value="INNER MEMBRANE PROTEIN"/>
    <property type="match status" value="1"/>
</dbReference>
<dbReference type="EMBL" id="MAJD01000001">
    <property type="protein sequence ID" value="OBX37041.1"/>
    <property type="molecule type" value="Genomic_DNA"/>
</dbReference>
<sequence length="73" mass="8280">MEKLLISACLLGQPVRYDGRAKTQQSDILARWREEGRLVTVCPEVQAGLATPARRRRSKEAEAPRYWPGKRAS</sequence>
<proteinExistence type="predicted"/>
<reference evidence="2 3" key="1">
    <citation type="submission" date="2016-06" db="EMBL/GenBank/DDBJ databases">
        <title>Genome sequence of halotolerant plant growth promoting strain of Halomonas elongata HEK1 isolated from salterns of Rann of Kutch, Gujarat, India.</title>
        <authorList>
            <person name="Gaba S."/>
            <person name="Singh R.N."/>
            <person name="Abrol S."/>
            <person name="Kaushik R."/>
            <person name="Saxena A.K."/>
        </authorList>
    </citation>
    <scope>NUCLEOTIDE SEQUENCE [LARGE SCALE GENOMIC DNA]</scope>
    <source>
        <strain evidence="2 3">HEK1</strain>
    </source>
</reference>
<evidence type="ECO:0000313" key="3">
    <source>
        <dbReference type="Proteomes" id="UP000092504"/>
    </source>
</evidence>
<dbReference type="InterPro" id="IPR007553">
    <property type="entry name" value="2-thiour_desulf"/>
</dbReference>
<dbReference type="AlphaFoldDB" id="A0A1B8P441"/>
<dbReference type="PATRIC" id="fig|2746.7.peg.1436"/>
<comment type="caution">
    <text evidence="2">The sequence shown here is derived from an EMBL/GenBank/DDBJ whole genome shotgun (WGS) entry which is preliminary data.</text>
</comment>
<name>A0A1B8P441_HALEL</name>